<evidence type="ECO:0000259" key="10">
    <source>
        <dbReference type="Pfam" id="PF16916"/>
    </source>
</evidence>
<dbReference type="RefSeq" id="WP_045548661.1">
    <property type="nucleotide sequence ID" value="NZ_JZDQ02000029.1"/>
</dbReference>
<evidence type="ECO:0000313" key="12">
    <source>
        <dbReference type="Proteomes" id="UP000033772"/>
    </source>
</evidence>
<feature type="domain" description="Cation efflux protein cytoplasmic" evidence="10">
    <location>
        <begin position="213"/>
        <end position="291"/>
    </location>
</feature>
<accession>A0A1J4N3W5</accession>
<evidence type="ECO:0000256" key="5">
    <source>
        <dbReference type="ARBA" id="ARBA00022989"/>
    </source>
</evidence>
<feature type="domain" description="Cation efflux protein transmembrane" evidence="9">
    <location>
        <begin position="17"/>
        <end position="208"/>
    </location>
</feature>
<dbReference type="InterPro" id="IPR002524">
    <property type="entry name" value="Cation_efflux"/>
</dbReference>
<dbReference type="Gene3D" id="1.20.1510.10">
    <property type="entry name" value="Cation efflux protein transmembrane domain"/>
    <property type="match status" value="1"/>
</dbReference>
<evidence type="ECO:0000256" key="7">
    <source>
        <dbReference type="ARBA" id="ARBA00023136"/>
    </source>
</evidence>
<organism evidence="11 12">
    <name type="scientific">Nocardioides luteus</name>
    <dbReference type="NCBI Taxonomy" id="1844"/>
    <lineage>
        <taxon>Bacteria</taxon>
        <taxon>Bacillati</taxon>
        <taxon>Actinomycetota</taxon>
        <taxon>Actinomycetes</taxon>
        <taxon>Propionibacteriales</taxon>
        <taxon>Nocardioidaceae</taxon>
        <taxon>Nocardioides</taxon>
    </lineage>
</organism>
<evidence type="ECO:0000256" key="1">
    <source>
        <dbReference type="ARBA" id="ARBA00004141"/>
    </source>
</evidence>
<protein>
    <submittedName>
        <fullName evidence="11">Cation transporter</fullName>
    </submittedName>
</protein>
<dbReference type="InterPro" id="IPR058533">
    <property type="entry name" value="Cation_efflux_TM"/>
</dbReference>
<evidence type="ECO:0000256" key="8">
    <source>
        <dbReference type="SAM" id="Phobius"/>
    </source>
</evidence>
<dbReference type="InterPro" id="IPR036837">
    <property type="entry name" value="Cation_efflux_CTD_sf"/>
</dbReference>
<keyword evidence="6" id="KW-0406">Ion transport</keyword>
<feature type="transmembrane region" description="Helical" evidence="8">
    <location>
        <begin position="159"/>
        <end position="177"/>
    </location>
</feature>
<dbReference type="STRING" id="1844.UG56_019385"/>
<proteinExistence type="inferred from homology"/>
<feature type="transmembrane region" description="Helical" evidence="8">
    <location>
        <begin position="118"/>
        <end position="139"/>
    </location>
</feature>
<dbReference type="AlphaFoldDB" id="A0A1J4N3W5"/>
<dbReference type="PANTHER" id="PTHR11562">
    <property type="entry name" value="CATION EFFLUX PROTEIN/ ZINC TRANSPORTER"/>
    <property type="match status" value="1"/>
</dbReference>
<evidence type="ECO:0000313" key="11">
    <source>
        <dbReference type="EMBL" id="OIJ25081.1"/>
    </source>
</evidence>
<dbReference type="NCBIfam" id="TIGR01297">
    <property type="entry name" value="CDF"/>
    <property type="match status" value="1"/>
</dbReference>
<dbReference type="Pfam" id="PF16916">
    <property type="entry name" value="ZT_dimer"/>
    <property type="match status" value="1"/>
</dbReference>
<feature type="transmembrane region" description="Helical" evidence="8">
    <location>
        <begin position="43"/>
        <end position="63"/>
    </location>
</feature>
<evidence type="ECO:0000256" key="6">
    <source>
        <dbReference type="ARBA" id="ARBA00023065"/>
    </source>
</evidence>
<keyword evidence="12" id="KW-1185">Reference proteome</keyword>
<keyword evidence="4 8" id="KW-0812">Transmembrane</keyword>
<feature type="transmembrane region" description="Helical" evidence="8">
    <location>
        <begin position="16"/>
        <end position="37"/>
    </location>
</feature>
<keyword evidence="3" id="KW-0813">Transport</keyword>
<name>A0A1J4N3W5_9ACTN</name>
<evidence type="ECO:0000256" key="2">
    <source>
        <dbReference type="ARBA" id="ARBA00008873"/>
    </source>
</evidence>
<dbReference type="SUPFAM" id="SSF161111">
    <property type="entry name" value="Cation efflux protein transmembrane domain-like"/>
    <property type="match status" value="1"/>
</dbReference>
<feature type="transmembrane region" description="Helical" evidence="8">
    <location>
        <begin position="183"/>
        <end position="200"/>
    </location>
</feature>
<dbReference type="InterPro" id="IPR027470">
    <property type="entry name" value="Cation_efflux_CTD"/>
</dbReference>
<dbReference type="SUPFAM" id="SSF160240">
    <property type="entry name" value="Cation efflux protein cytoplasmic domain-like"/>
    <property type="match status" value="1"/>
</dbReference>
<keyword evidence="5 8" id="KW-1133">Transmembrane helix</keyword>
<dbReference type="InterPro" id="IPR027469">
    <property type="entry name" value="Cation_efflux_TMD_sf"/>
</dbReference>
<sequence length="301" mass="32193">MGHDHDHISPAADRRYLIAAMSLLSVFLLGEVTVAILADSLALLADAGHMLTDVGAIAAALWAMRLAARPAQGQWTYGWKRAEILSAALNGITLLVFAAVVGVEAVRRLIHPPDAEGWPMFVVAVVGCAVNILAAALMARANRTSLNVEGAYQHVLSDLYGFIGTLVAAVVILLTGWTRADPVASLVVVALMTYAGVCLLRDSGRILLEGAPAEVVVEDLRQHLLEVEDVVEVHDLHAWTVTSGLPTVSAHLTLRPECFLDGSAPKVLDRVQACLAGHFDVEHSTFQLEPETHLAHEPGMH</sequence>
<dbReference type="EMBL" id="JZDQ02000029">
    <property type="protein sequence ID" value="OIJ25081.1"/>
    <property type="molecule type" value="Genomic_DNA"/>
</dbReference>
<feature type="transmembrane region" description="Helical" evidence="8">
    <location>
        <begin position="84"/>
        <end position="106"/>
    </location>
</feature>
<comment type="similarity">
    <text evidence="2">Belongs to the cation diffusion facilitator (CDF) transporter (TC 2.A.4) family. SLC30A subfamily.</text>
</comment>
<keyword evidence="7 8" id="KW-0472">Membrane</keyword>
<comment type="subcellular location">
    <subcellularLocation>
        <location evidence="1">Membrane</location>
        <topology evidence="1">Multi-pass membrane protein</topology>
    </subcellularLocation>
</comment>
<evidence type="ECO:0000256" key="3">
    <source>
        <dbReference type="ARBA" id="ARBA00022448"/>
    </source>
</evidence>
<gene>
    <name evidence="11" type="ORF">UG56_019385</name>
</gene>
<reference evidence="11" key="1">
    <citation type="submission" date="2016-10" db="EMBL/GenBank/DDBJ databases">
        <title>Draft Genome Sequence of Nocardioides luteus Strain BAFB, an Alkane-Degrading Bacterium Isolated from JP-7 Polluted Soil.</title>
        <authorList>
            <person name="Brown L."/>
            <person name="Ruiz O.N."/>
            <person name="Gunasekera T."/>
        </authorList>
    </citation>
    <scope>NUCLEOTIDE SEQUENCE [LARGE SCALE GENOMIC DNA]</scope>
    <source>
        <strain evidence="11">BAFB</strain>
    </source>
</reference>
<dbReference type="Pfam" id="PF01545">
    <property type="entry name" value="Cation_efflux"/>
    <property type="match status" value="1"/>
</dbReference>
<evidence type="ECO:0000256" key="4">
    <source>
        <dbReference type="ARBA" id="ARBA00022692"/>
    </source>
</evidence>
<dbReference type="PANTHER" id="PTHR11562:SF17">
    <property type="entry name" value="RE54080P-RELATED"/>
    <property type="match status" value="1"/>
</dbReference>
<comment type="caution">
    <text evidence="11">The sequence shown here is derived from an EMBL/GenBank/DDBJ whole genome shotgun (WGS) entry which is preliminary data.</text>
</comment>
<dbReference type="Proteomes" id="UP000033772">
    <property type="component" value="Unassembled WGS sequence"/>
</dbReference>
<evidence type="ECO:0000259" key="9">
    <source>
        <dbReference type="Pfam" id="PF01545"/>
    </source>
</evidence>
<dbReference type="GO" id="GO:0005886">
    <property type="term" value="C:plasma membrane"/>
    <property type="evidence" value="ECO:0007669"/>
    <property type="project" value="TreeGrafter"/>
</dbReference>
<dbReference type="GO" id="GO:0005385">
    <property type="term" value="F:zinc ion transmembrane transporter activity"/>
    <property type="evidence" value="ECO:0007669"/>
    <property type="project" value="TreeGrafter"/>
</dbReference>
<dbReference type="InterPro" id="IPR050681">
    <property type="entry name" value="CDF/SLC30A"/>
</dbReference>